<keyword evidence="2" id="KW-1185">Reference proteome</keyword>
<dbReference type="PANTHER" id="PTHR36932:SF1">
    <property type="entry name" value="CAPSULAR POLYSACCHARIDE BIOSYNTHESIS PROTEIN"/>
    <property type="match status" value="1"/>
</dbReference>
<dbReference type="Proteomes" id="UP000219412">
    <property type="component" value="Unassembled WGS sequence"/>
</dbReference>
<proteinExistence type="predicted"/>
<evidence type="ECO:0000313" key="1">
    <source>
        <dbReference type="EMBL" id="SOC37708.1"/>
    </source>
</evidence>
<dbReference type="InterPro" id="IPR042099">
    <property type="entry name" value="ANL_N_sf"/>
</dbReference>
<dbReference type="Gene3D" id="3.40.50.12780">
    <property type="entry name" value="N-terminal domain of ligase-like"/>
    <property type="match status" value="1"/>
</dbReference>
<dbReference type="EMBL" id="OBQF01000001">
    <property type="protein sequence ID" value="SOC37708.1"/>
    <property type="molecule type" value="Genomic_DNA"/>
</dbReference>
<evidence type="ECO:0000313" key="2">
    <source>
        <dbReference type="Proteomes" id="UP000219412"/>
    </source>
</evidence>
<name>A0A285U8J4_9STAP</name>
<dbReference type="SUPFAM" id="SSF56801">
    <property type="entry name" value="Acetyl-CoA synthetase-like"/>
    <property type="match status" value="1"/>
</dbReference>
<dbReference type="AlphaFoldDB" id="A0A285U8J4"/>
<dbReference type="PANTHER" id="PTHR36932">
    <property type="entry name" value="CAPSULAR POLYSACCHARIDE BIOSYNTHESIS PROTEIN"/>
    <property type="match status" value="1"/>
</dbReference>
<dbReference type="GO" id="GO:0016874">
    <property type="term" value="F:ligase activity"/>
    <property type="evidence" value="ECO:0007669"/>
    <property type="project" value="UniProtKB-KW"/>
</dbReference>
<dbReference type="OrthoDB" id="580775at2"/>
<keyword evidence="1" id="KW-0436">Ligase</keyword>
<organism evidence="1 2">
    <name type="scientific">Salinicoccus kekensis</name>
    <dbReference type="NCBI Taxonomy" id="714307"/>
    <lineage>
        <taxon>Bacteria</taxon>
        <taxon>Bacillati</taxon>
        <taxon>Bacillota</taxon>
        <taxon>Bacilli</taxon>
        <taxon>Bacillales</taxon>
        <taxon>Staphylococcaceae</taxon>
        <taxon>Salinicoccus</taxon>
    </lineage>
</organism>
<sequence>MLKKLTKIDAHDIYYHSPIFMQHVFTSAYGYMLKRERYTGLYREALKRYIRGGIRQEDLLLELMHHLKGNIEVYKNIRIDEKDLLKSFKRLPMTVKEDLRSEVEERSYKKGIIRKSTTSGTTGANLVVYESEHDRARRMAFLDYIKYQNGVMPFSRRASFTEKELNPVNHKNKLWRYNITMKQMLYGARSMTPDNMKYVYASLAKFKPETLDGFTTSVHMVAKYMLRNGITADWEVKGIFPSSEMLLPHMKEDIEKAFNTKLIDTYASSEGAPFIYGTPEGWYQVGHETGLFEFFRKDHNIYEMVVTSYVNHATPVIRYRIGDQVEIESDAKYLNSYEDDIKIKKIIGRGADFLYTTDGNKITSVIATWVILGMEELVSHIQFVQKAMDDVIINLVVEDDYTKEDEAAIREKMKRMLGKDIGVTFKYMSAIPKERSGKTRMIINEVG</sequence>
<protein>
    <submittedName>
        <fullName evidence="1">Phenylacetate-CoA ligase</fullName>
    </submittedName>
</protein>
<reference evidence="2" key="1">
    <citation type="submission" date="2017-08" db="EMBL/GenBank/DDBJ databases">
        <authorList>
            <person name="Varghese N."/>
            <person name="Submissions S."/>
        </authorList>
    </citation>
    <scope>NUCLEOTIDE SEQUENCE [LARGE SCALE GENOMIC DNA]</scope>
    <source>
        <strain evidence="2">DSM 23173</strain>
    </source>
</reference>
<dbReference type="RefSeq" id="WP_097038029.1">
    <property type="nucleotide sequence ID" value="NZ_OBQF01000001.1"/>
</dbReference>
<accession>A0A285U8J4</accession>
<dbReference type="InterPro" id="IPR053158">
    <property type="entry name" value="CapK_Type1_Caps_Biosynth"/>
</dbReference>
<gene>
    <name evidence="1" type="ORF">SAMN05878391_0060</name>
</gene>